<accession>A0AA46DXN4</accession>
<name>A0AA46DXN4_9FUSO</name>
<dbReference type="GO" id="GO:0009425">
    <property type="term" value="C:bacterial-type flagellum basal body"/>
    <property type="evidence" value="ECO:0007669"/>
    <property type="project" value="InterPro"/>
</dbReference>
<dbReference type="Proteomes" id="UP000294678">
    <property type="component" value="Unassembled WGS sequence"/>
</dbReference>
<evidence type="ECO:0000256" key="2">
    <source>
        <dbReference type="ARBA" id="ARBA00004162"/>
    </source>
</evidence>
<keyword evidence="12" id="KW-1185">Reference proteome</keyword>
<keyword evidence="7 10" id="KW-0283">Flagellar rotation</keyword>
<keyword evidence="8 10" id="KW-1133">Transmembrane helix</keyword>
<evidence type="ECO:0000313" key="12">
    <source>
        <dbReference type="Proteomes" id="UP000294678"/>
    </source>
</evidence>
<evidence type="ECO:0000256" key="8">
    <source>
        <dbReference type="ARBA" id="ARBA00022989"/>
    </source>
</evidence>
<sequence>MADEAKNNVQEPEKKGTPFLVKALIIATLAILVVVISTATAFFVATKISSKANNQQELVQKDTNVDSVEKIEYGQTAYFGDYTVNLNEDNPRYLVVSIYFEYSPKIKAKELEKIKAEVETNKVILQDRVISILMSKSIADLKADNDFIKLRELIKDEVNKVLGKEYLINIRFSNVLIQ</sequence>
<evidence type="ECO:0000256" key="6">
    <source>
        <dbReference type="ARBA" id="ARBA00022692"/>
    </source>
</evidence>
<keyword evidence="5 10" id="KW-0145">Chemotaxis</keyword>
<keyword evidence="9 10" id="KW-0472">Membrane</keyword>
<dbReference type="PANTHER" id="PTHR35091">
    <property type="entry name" value="FLAGELLAR PROTEIN FLIL"/>
    <property type="match status" value="1"/>
</dbReference>
<dbReference type="Pfam" id="PF03748">
    <property type="entry name" value="FliL"/>
    <property type="match status" value="1"/>
</dbReference>
<comment type="subcellular location">
    <subcellularLocation>
        <location evidence="2">Cell membrane</location>
        <topology evidence="2">Single-pass membrane protein</topology>
    </subcellularLocation>
</comment>
<gene>
    <name evidence="11" type="ORF">EV215_1621</name>
</gene>
<evidence type="ECO:0000256" key="4">
    <source>
        <dbReference type="ARBA" id="ARBA00022475"/>
    </source>
</evidence>
<evidence type="ECO:0000256" key="10">
    <source>
        <dbReference type="RuleBase" id="RU364125"/>
    </source>
</evidence>
<protein>
    <recommendedName>
        <fullName evidence="10">Flagellar protein FliL</fullName>
    </recommendedName>
</protein>
<dbReference type="AlphaFoldDB" id="A0AA46DXN4"/>
<feature type="transmembrane region" description="Helical" evidence="10">
    <location>
        <begin position="20"/>
        <end position="45"/>
    </location>
</feature>
<organism evidence="11 12">
    <name type="scientific">Hypnocyclicus thermotrophus</name>
    <dbReference type="NCBI Taxonomy" id="1627895"/>
    <lineage>
        <taxon>Bacteria</taxon>
        <taxon>Fusobacteriati</taxon>
        <taxon>Fusobacteriota</taxon>
        <taxon>Fusobacteriia</taxon>
        <taxon>Fusobacteriales</taxon>
        <taxon>Fusobacteriaceae</taxon>
        <taxon>Hypnocyclicus</taxon>
    </lineage>
</organism>
<dbReference type="GO" id="GO:0071978">
    <property type="term" value="P:bacterial-type flagellum-dependent swarming motility"/>
    <property type="evidence" value="ECO:0007669"/>
    <property type="project" value="TreeGrafter"/>
</dbReference>
<evidence type="ECO:0000256" key="5">
    <source>
        <dbReference type="ARBA" id="ARBA00022500"/>
    </source>
</evidence>
<evidence type="ECO:0000256" key="3">
    <source>
        <dbReference type="ARBA" id="ARBA00008281"/>
    </source>
</evidence>
<proteinExistence type="inferred from homology"/>
<dbReference type="GO" id="GO:0006935">
    <property type="term" value="P:chemotaxis"/>
    <property type="evidence" value="ECO:0007669"/>
    <property type="project" value="UniProtKB-KW"/>
</dbReference>
<keyword evidence="11" id="KW-0282">Flagellum</keyword>
<reference evidence="11 12" key="1">
    <citation type="submission" date="2019-03" db="EMBL/GenBank/DDBJ databases">
        <title>Genomic Encyclopedia of Type Strains, Phase IV (KMG-IV): sequencing the most valuable type-strain genomes for metagenomic binning, comparative biology and taxonomic classification.</title>
        <authorList>
            <person name="Goeker M."/>
        </authorList>
    </citation>
    <scope>NUCLEOTIDE SEQUENCE [LARGE SCALE GENOMIC DNA]</scope>
    <source>
        <strain evidence="11 12">DSM 100055</strain>
    </source>
</reference>
<dbReference type="EMBL" id="SOBG01000007">
    <property type="protein sequence ID" value="TDT68554.1"/>
    <property type="molecule type" value="Genomic_DNA"/>
</dbReference>
<dbReference type="PANTHER" id="PTHR35091:SF2">
    <property type="entry name" value="FLAGELLAR PROTEIN FLIL"/>
    <property type="match status" value="1"/>
</dbReference>
<keyword evidence="11" id="KW-0969">Cilium</keyword>
<dbReference type="InterPro" id="IPR005503">
    <property type="entry name" value="FliL"/>
</dbReference>
<dbReference type="GO" id="GO:0005886">
    <property type="term" value="C:plasma membrane"/>
    <property type="evidence" value="ECO:0007669"/>
    <property type="project" value="UniProtKB-SubCell"/>
</dbReference>
<comment type="function">
    <text evidence="1 10">Controls the rotational direction of flagella during chemotaxis.</text>
</comment>
<keyword evidence="6 10" id="KW-0812">Transmembrane</keyword>
<evidence type="ECO:0000256" key="1">
    <source>
        <dbReference type="ARBA" id="ARBA00002254"/>
    </source>
</evidence>
<evidence type="ECO:0000313" key="11">
    <source>
        <dbReference type="EMBL" id="TDT68554.1"/>
    </source>
</evidence>
<evidence type="ECO:0000256" key="7">
    <source>
        <dbReference type="ARBA" id="ARBA00022779"/>
    </source>
</evidence>
<keyword evidence="4 10" id="KW-1003">Cell membrane</keyword>
<comment type="caution">
    <text evidence="11">The sequence shown here is derived from an EMBL/GenBank/DDBJ whole genome shotgun (WGS) entry which is preliminary data.</text>
</comment>
<evidence type="ECO:0000256" key="9">
    <source>
        <dbReference type="ARBA" id="ARBA00023136"/>
    </source>
</evidence>
<comment type="similarity">
    <text evidence="3 10">Belongs to the FliL family.</text>
</comment>
<keyword evidence="11" id="KW-0966">Cell projection</keyword>
<dbReference type="RefSeq" id="WP_134113488.1">
    <property type="nucleotide sequence ID" value="NZ_SOBG01000007.1"/>
</dbReference>